<dbReference type="InterPro" id="IPR054712">
    <property type="entry name" value="Cas3-like_dom"/>
</dbReference>
<dbReference type="Gene3D" id="3.40.50.300">
    <property type="entry name" value="P-loop containing nucleotide triphosphate hydrolases"/>
    <property type="match status" value="2"/>
</dbReference>
<feature type="coiled-coil region" evidence="10">
    <location>
        <begin position="525"/>
        <end position="552"/>
    </location>
</feature>
<dbReference type="GO" id="GO:0005524">
    <property type="term" value="F:ATP binding"/>
    <property type="evidence" value="ECO:0007669"/>
    <property type="project" value="UniProtKB-KW"/>
</dbReference>
<evidence type="ECO:0000256" key="10">
    <source>
        <dbReference type="SAM" id="Coils"/>
    </source>
</evidence>
<dbReference type="RefSeq" id="WP_256304820.1">
    <property type="nucleotide sequence ID" value="NZ_JANFYS010000046.1"/>
</dbReference>
<evidence type="ECO:0000259" key="11">
    <source>
        <dbReference type="PROSITE" id="PS51192"/>
    </source>
</evidence>
<evidence type="ECO:0000259" key="12">
    <source>
        <dbReference type="PROSITE" id="PS51643"/>
    </source>
</evidence>
<dbReference type="InterPro" id="IPR014001">
    <property type="entry name" value="Helicase_ATP-bd"/>
</dbReference>
<dbReference type="InterPro" id="IPR011545">
    <property type="entry name" value="DEAD/DEAH_box_helicase_dom"/>
</dbReference>
<evidence type="ECO:0000256" key="5">
    <source>
        <dbReference type="ARBA" id="ARBA00022741"/>
    </source>
</evidence>
<dbReference type="Pfam" id="PF00270">
    <property type="entry name" value="DEAD"/>
    <property type="match status" value="1"/>
</dbReference>
<dbReference type="GO" id="GO:0051607">
    <property type="term" value="P:defense response to virus"/>
    <property type="evidence" value="ECO:0007669"/>
    <property type="project" value="UniProtKB-KW"/>
</dbReference>
<keyword evidence="3" id="KW-0540">Nuclease</keyword>
<feature type="domain" description="Helicase ATP-binding" evidence="11">
    <location>
        <begin position="268"/>
        <end position="452"/>
    </location>
</feature>
<dbReference type="GO" id="GO:0046872">
    <property type="term" value="F:metal ion binding"/>
    <property type="evidence" value="ECO:0007669"/>
    <property type="project" value="UniProtKB-KW"/>
</dbReference>
<dbReference type="InterPro" id="IPR006474">
    <property type="entry name" value="Helicase_Cas3_CRISPR-ass_core"/>
</dbReference>
<protein>
    <submittedName>
        <fullName evidence="13">CRISPR-associated helicase Cas3</fullName>
    </submittedName>
</protein>
<dbReference type="SUPFAM" id="SSF109604">
    <property type="entry name" value="HD-domain/PDEase-like"/>
    <property type="match status" value="1"/>
</dbReference>
<keyword evidence="10" id="KW-0175">Coiled coil</keyword>
<dbReference type="Pfam" id="PF18019">
    <property type="entry name" value="Cas3_HD"/>
    <property type="match status" value="1"/>
</dbReference>
<dbReference type="InterPro" id="IPR003607">
    <property type="entry name" value="HD/PDEase_dom"/>
</dbReference>
<dbReference type="SUPFAM" id="SSF52540">
    <property type="entry name" value="P-loop containing nucleoside triphosphate hydrolases"/>
    <property type="match status" value="1"/>
</dbReference>
<evidence type="ECO:0000256" key="6">
    <source>
        <dbReference type="ARBA" id="ARBA00022801"/>
    </source>
</evidence>
<comment type="caution">
    <text evidence="13">The sequence shown here is derived from an EMBL/GenBank/DDBJ whole genome shotgun (WGS) entry which is preliminary data.</text>
</comment>
<reference evidence="13" key="1">
    <citation type="submission" date="2022-06" db="EMBL/GenBank/DDBJ databases">
        <title>Isolation of gut microbiota from human fecal samples.</title>
        <authorList>
            <person name="Pamer E.G."/>
            <person name="Barat B."/>
            <person name="Waligurski E."/>
            <person name="Medina S."/>
            <person name="Paddock L."/>
            <person name="Mostad J."/>
        </authorList>
    </citation>
    <scope>NUCLEOTIDE SEQUENCE</scope>
    <source>
        <strain evidence="13">DFI.9.91</strain>
    </source>
</reference>
<evidence type="ECO:0000256" key="3">
    <source>
        <dbReference type="ARBA" id="ARBA00022722"/>
    </source>
</evidence>
<dbReference type="PROSITE" id="PS51192">
    <property type="entry name" value="HELICASE_ATP_BIND_1"/>
    <property type="match status" value="1"/>
</dbReference>
<dbReference type="NCBIfam" id="TIGR01587">
    <property type="entry name" value="cas3_core"/>
    <property type="match status" value="1"/>
</dbReference>
<evidence type="ECO:0000256" key="9">
    <source>
        <dbReference type="ARBA" id="ARBA00023118"/>
    </source>
</evidence>
<organism evidence="13 14">
    <name type="scientific">Intestinimonas massiliensis</name>
    <name type="common">ex Afouda et al. 2020</name>
    <dbReference type="NCBI Taxonomy" id="1673721"/>
    <lineage>
        <taxon>Bacteria</taxon>
        <taxon>Bacillati</taxon>
        <taxon>Bacillota</taxon>
        <taxon>Clostridia</taxon>
        <taxon>Eubacteriales</taxon>
        <taxon>Intestinimonas</taxon>
    </lineage>
</organism>
<evidence type="ECO:0000256" key="1">
    <source>
        <dbReference type="ARBA" id="ARBA00006847"/>
    </source>
</evidence>
<evidence type="ECO:0000256" key="4">
    <source>
        <dbReference type="ARBA" id="ARBA00022723"/>
    </source>
</evidence>
<dbReference type="Gene3D" id="1.10.3210.30">
    <property type="match status" value="1"/>
</dbReference>
<dbReference type="EMBL" id="JANFYS010000046">
    <property type="protein sequence ID" value="MCQ4771735.1"/>
    <property type="molecule type" value="Genomic_DNA"/>
</dbReference>
<dbReference type="SMART" id="SM00490">
    <property type="entry name" value="HELICc"/>
    <property type="match status" value="1"/>
</dbReference>
<dbReference type="NCBIfam" id="TIGR01596">
    <property type="entry name" value="cas3_HD"/>
    <property type="match status" value="1"/>
</dbReference>
<evidence type="ECO:0000313" key="14">
    <source>
        <dbReference type="Proteomes" id="UP001204562"/>
    </source>
</evidence>
<dbReference type="Pfam" id="PF22590">
    <property type="entry name" value="Cas3-like_C_2"/>
    <property type="match status" value="1"/>
</dbReference>
<evidence type="ECO:0000256" key="7">
    <source>
        <dbReference type="ARBA" id="ARBA00022806"/>
    </source>
</evidence>
<keyword evidence="9" id="KW-0051">Antiviral defense</keyword>
<evidence type="ECO:0000313" key="13">
    <source>
        <dbReference type="EMBL" id="MCQ4771735.1"/>
    </source>
</evidence>
<keyword evidence="7" id="KW-0347">Helicase</keyword>
<keyword evidence="5" id="KW-0547">Nucleotide-binding</keyword>
<dbReference type="Proteomes" id="UP001204562">
    <property type="component" value="Unassembled WGS sequence"/>
</dbReference>
<dbReference type="GO" id="GO:0003676">
    <property type="term" value="F:nucleic acid binding"/>
    <property type="evidence" value="ECO:0007669"/>
    <property type="project" value="InterPro"/>
</dbReference>
<dbReference type="InterPro" id="IPR001650">
    <property type="entry name" value="Helicase_C-like"/>
</dbReference>
<comment type="similarity">
    <text evidence="2">In the central section; belongs to the CRISPR-associated helicase Cas3 family.</text>
</comment>
<evidence type="ECO:0000256" key="2">
    <source>
        <dbReference type="ARBA" id="ARBA00009046"/>
    </source>
</evidence>
<dbReference type="InterPro" id="IPR027417">
    <property type="entry name" value="P-loop_NTPase"/>
</dbReference>
<dbReference type="AlphaFoldDB" id="A0AAW5JS28"/>
<dbReference type="InterPro" id="IPR038257">
    <property type="entry name" value="CRISPR-assoc_Cas3_HD_sf"/>
</dbReference>
<feature type="domain" description="HD Cas3-type" evidence="12">
    <location>
        <begin position="10"/>
        <end position="208"/>
    </location>
</feature>
<dbReference type="GO" id="GO:0004386">
    <property type="term" value="F:helicase activity"/>
    <property type="evidence" value="ECO:0007669"/>
    <property type="project" value="UniProtKB-KW"/>
</dbReference>
<dbReference type="GO" id="GO:0004518">
    <property type="term" value="F:nuclease activity"/>
    <property type="evidence" value="ECO:0007669"/>
    <property type="project" value="UniProtKB-KW"/>
</dbReference>
<gene>
    <name evidence="13" type="primary">cas3</name>
    <name evidence="13" type="ORF">NE579_14935</name>
</gene>
<dbReference type="InterPro" id="IPR006483">
    <property type="entry name" value="CRISPR-assoc_Cas3_HD"/>
</dbReference>
<dbReference type="PANTHER" id="PTHR24031">
    <property type="entry name" value="RNA HELICASE"/>
    <property type="match status" value="1"/>
</dbReference>
<proteinExistence type="inferred from homology"/>
<dbReference type="SMART" id="SM00471">
    <property type="entry name" value="HDc"/>
    <property type="match status" value="1"/>
</dbReference>
<keyword evidence="8" id="KW-0067">ATP-binding</keyword>
<name>A0AAW5JS28_9FIRM</name>
<dbReference type="CDD" id="cd17930">
    <property type="entry name" value="DEXHc_cas3"/>
    <property type="match status" value="1"/>
</dbReference>
<keyword evidence="6" id="KW-0378">Hydrolase</keyword>
<accession>A0AAW5JS28</accession>
<dbReference type="PROSITE" id="PS51643">
    <property type="entry name" value="HD_CAS3"/>
    <property type="match status" value="1"/>
</dbReference>
<comment type="similarity">
    <text evidence="1">In the N-terminal section; belongs to the CRISPR-associated nuclease Cas3-HD family.</text>
</comment>
<keyword evidence="4" id="KW-0479">Metal-binding</keyword>
<dbReference type="GO" id="GO:0016787">
    <property type="term" value="F:hydrolase activity"/>
    <property type="evidence" value="ECO:0007669"/>
    <property type="project" value="UniProtKB-KW"/>
</dbReference>
<dbReference type="CDD" id="cd09641">
    <property type="entry name" value="Cas3''_I"/>
    <property type="match status" value="1"/>
</dbReference>
<sequence length="809" mass="90710">MEYYAHISDDGLRRQTVTEHCRATAHYAAECLSGMDLSKAAYLAGLLHDAGKFSSLFQAYLESATREEPVRRGSVVHTFAGVRFLLEQYHGTVPLSFDDIACELLAFAVGAHHGLFDCVDENHASGFCHRLSTHDNEYRESMENFLAHCAGQAELDGLVQEACAELGPVFERIGELISSEPAESTAHYFYVGLTARLLLSAVIQGDRRDTAEFQTGSPRPEDLKDKRELWNTCLQHLEGELEKLAHAPGKGSMEIQRARQEISHQCRQFAERPGGIYQLNVPTGAGKTLSSLRYALAHAARWNKSRIIFTAPLLTILDQNAEVIKEYVGDNSIILEHHSNLVRPREETEELNVQELLMEDWSAPVIITTLAQMLNTLLDGKTSSIRRFQALSNSVIILDEVQTVPAKMLTLFNLAVNFLSEVCGATVILCSATQPCLKKTAHPLVSDLAEMVPYDPAVWQVFRRTRIQPAGRMRLAEIPAFAMGVLEQAESLLIVCNKKDEAAELYEKLSGSDFRCYHLSAAMCMAHRRKVLKELEAALENLKSAPQESREKILCVSTQVMEAGVDLSFQRVIRLSAGMDSVVQSAGRCNRNGESGSPAPVYLVQCQDENLAKLTDIQRGKDATESLMARYSRRPADFQEDLSSKAAIDAYYQTLYREMPEGFQDDPVRGKPYSIFSLLADNSCFADERAESFGSYFLNQAFRLAGRLFQVYDDDHLDVIVPYESGKEVIAALGSEQAKRNLEYRKAWLEKAKPYTISLYDYQRRRLEEKHGLWPVRDGDTSTWALSEGFYKKEIGLSIEETSMQFLEV</sequence>
<evidence type="ECO:0000256" key="8">
    <source>
        <dbReference type="ARBA" id="ARBA00022840"/>
    </source>
</evidence>